<keyword evidence="6 20" id="KW-0732">Signal</keyword>
<feature type="region of interest" description="Disordered" evidence="18">
    <location>
        <begin position="501"/>
        <end position="532"/>
    </location>
</feature>
<organism evidence="22 23">
    <name type="scientific">Actinia tenebrosa</name>
    <name type="common">Australian red waratah sea anemone</name>
    <dbReference type="NCBI Taxonomy" id="6105"/>
    <lineage>
        <taxon>Eukaryota</taxon>
        <taxon>Metazoa</taxon>
        <taxon>Cnidaria</taxon>
        <taxon>Anthozoa</taxon>
        <taxon>Hexacorallia</taxon>
        <taxon>Actiniaria</taxon>
        <taxon>Actiniidae</taxon>
        <taxon>Actinia</taxon>
    </lineage>
</organism>
<dbReference type="KEGG" id="aten:116297902"/>
<evidence type="ECO:0000256" key="15">
    <source>
        <dbReference type="ARBA" id="ARBA00023170"/>
    </source>
</evidence>
<dbReference type="SMART" id="SM00409">
    <property type="entry name" value="IG"/>
    <property type="match status" value="3"/>
</dbReference>
<keyword evidence="3" id="KW-0597">Phosphoprotein</keyword>
<dbReference type="SMART" id="SM00408">
    <property type="entry name" value="IGc2"/>
    <property type="match status" value="3"/>
</dbReference>
<keyword evidence="12 19" id="KW-0472">Membrane</keyword>
<dbReference type="PROSITE" id="PS50835">
    <property type="entry name" value="IG_LIKE"/>
    <property type="match status" value="3"/>
</dbReference>
<evidence type="ECO:0000256" key="12">
    <source>
        <dbReference type="ARBA" id="ARBA00023136"/>
    </source>
</evidence>
<evidence type="ECO:0000256" key="8">
    <source>
        <dbReference type="ARBA" id="ARBA00022741"/>
    </source>
</evidence>
<feature type="domain" description="Ig-like" evidence="21">
    <location>
        <begin position="156"/>
        <end position="245"/>
    </location>
</feature>
<evidence type="ECO:0000259" key="21">
    <source>
        <dbReference type="PROSITE" id="PS50835"/>
    </source>
</evidence>
<evidence type="ECO:0000256" key="1">
    <source>
        <dbReference type="ARBA" id="ARBA00004167"/>
    </source>
</evidence>
<dbReference type="InterPro" id="IPR013783">
    <property type="entry name" value="Ig-like_fold"/>
</dbReference>
<dbReference type="GO" id="GO:0005524">
    <property type="term" value="F:ATP binding"/>
    <property type="evidence" value="ECO:0007669"/>
    <property type="project" value="UniProtKB-KW"/>
</dbReference>
<dbReference type="AlphaFoldDB" id="A0A6P8I2P8"/>
<keyword evidence="8" id="KW-0547">Nucleotide-binding</keyword>
<feature type="domain" description="Ig-like" evidence="21">
    <location>
        <begin position="264"/>
        <end position="375"/>
    </location>
</feature>
<dbReference type="InterPro" id="IPR013106">
    <property type="entry name" value="Ig_V-set"/>
</dbReference>
<dbReference type="FunFam" id="2.60.40.10:FF:000020">
    <property type="entry name" value="Fibroblast growth factor receptor"/>
    <property type="match status" value="1"/>
</dbReference>
<feature type="transmembrane region" description="Helical" evidence="19">
    <location>
        <begin position="405"/>
        <end position="430"/>
    </location>
</feature>
<feature type="compositionally biased region" description="Polar residues" evidence="18">
    <location>
        <begin position="513"/>
        <end position="522"/>
    </location>
</feature>
<comment type="subcellular location">
    <subcellularLocation>
        <location evidence="1">Membrane</location>
        <topology evidence="1">Single-pass membrane protein</topology>
    </subcellularLocation>
</comment>
<keyword evidence="5 19" id="KW-0812">Transmembrane</keyword>
<protein>
    <recommendedName>
        <fullName evidence="2">receptor protein-tyrosine kinase</fullName>
        <ecNumber evidence="2">2.7.10.1</ecNumber>
    </recommendedName>
</protein>
<dbReference type="Pfam" id="PF07679">
    <property type="entry name" value="I-set"/>
    <property type="match status" value="2"/>
</dbReference>
<keyword evidence="7" id="KW-0677">Repeat</keyword>
<dbReference type="FunCoup" id="A0A6P8I2P8">
    <property type="interactions" value="386"/>
</dbReference>
<evidence type="ECO:0000256" key="3">
    <source>
        <dbReference type="ARBA" id="ARBA00022553"/>
    </source>
</evidence>
<evidence type="ECO:0000313" key="23">
    <source>
        <dbReference type="RefSeq" id="XP_031562083.1"/>
    </source>
</evidence>
<dbReference type="Proteomes" id="UP000515163">
    <property type="component" value="Unplaced"/>
</dbReference>
<dbReference type="GeneID" id="116297902"/>
<gene>
    <name evidence="23" type="primary">LOC116297902</name>
</gene>
<evidence type="ECO:0000256" key="13">
    <source>
        <dbReference type="ARBA" id="ARBA00023137"/>
    </source>
</evidence>
<name>A0A6P8I2P8_ACTTE</name>
<evidence type="ECO:0000256" key="11">
    <source>
        <dbReference type="ARBA" id="ARBA00022989"/>
    </source>
</evidence>
<evidence type="ECO:0000256" key="6">
    <source>
        <dbReference type="ARBA" id="ARBA00022729"/>
    </source>
</evidence>
<keyword evidence="10" id="KW-0067">ATP-binding</keyword>
<evidence type="ECO:0000256" key="5">
    <source>
        <dbReference type="ARBA" id="ARBA00022692"/>
    </source>
</evidence>
<feature type="compositionally biased region" description="Basic and acidic residues" evidence="18">
    <location>
        <begin position="523"/>
        <end position="532"/>
    </location>
</feature>
<evidence type="ECO:0000256" key="16">
    <source>
        <dbReference type="ARBA" id="ARBA00023180"/>
    </source>
</evidence>
<keyword evidence="9" id="KW-0418">Kinase</keyword>
<dbReference type="Gene3D" id="2.60.40.10">
    <property type="entry name" value="Immunoglobulins"/>
    <property type="match status" value="3"/>
</dbReference>
<dbReference type="GO" id="GO:0004714">
    <property type="term" value="F:transmembrane receptor protein tyrosine kinase activity"/>
    <property type="evidence" value="ECO:0007669"/>
    <property type="project" value="UniProtKB-EC"/>
</dbReference>
<keyword evidence="13" id="KW-0829">Tyrosine-protein kinase</keyword>
<dbReference type="EC" id="2.7.10.1" evidence="2"/>
<feature type="domain" description="Ig-like" evidence="21">
    <location>
        <begin position="28"/>
        <end position="126"/>
    </location>
</feature>
<keyword evidence="16" id="KW-0325">Glycoprotein</keyword>
<dbReference type="GO" id="GO:0016020">
    <property type="term" value="C:membrane"/>
    <property type="evidence" value="ECO:0007669"/>
    <property type="project" value="UniProtKB-SubCell"/>
</dbReference>
<dbReference type="OrthoDB" id="6244905at2759"/>
<proteinExistence type="predicted"/>
<reference evidence="23" key="1">
    <citation type="submission" date="2025-08" db="UniProtKB">
        <authorList>
            <consortium name="RefSeq"/>
        </authorList>
    </citation>
    <scope>IDENTIFICATION</scope>
</reference>
<dbReference type="RefSeq" id="XP_031562083.1">
    <property type="nucleotide sequence ID" value="XM_031706223.1"/>
</dbReference>
<dbReference type="InterPro" id="IPR013098">
    <property type="entry name" value="Ig_I-set"/>
</dbReference>
<dbReference type="PANTHER" id="PTHR19890:SF10">
    <property type="entry name" value="FIBROBLAST GROWTH FACTOR RECEPTOR-LIKE 1"/>
    <property type="match status" value="1"/>
</dbReference>
<dbReference type="Pfam" id="PF13927">
    <property type="entry name" value="Ig_3"/>
    <property type="match status" value="1"/>
</dbReference>
<evidence type="ECO:0000313" key="22">
    <source>
        <dbReference type="Proteomes" id="UP000515163"/>
    </source>
</evidence>
<keyword evidence="11 19" id="KW-1133">Transmembrane helix</keyword>
<evidence type="ECO:0000256" key="20">
    <source>
        <dbReference type="SAM" id="SignalP"/>
    </source>
</evidence>
<dbReference type="InterPro" id="IPR003599">
    <property type="entry name" value="Ig_sub"/>
</dbReference>
<dbReference type="InParanoid" id="A0A6P8I2P8"/>
<evidence type="ECO:0000256" key="10">
    <source>
        <dbReference type="ARBA" id="ARBA00022840"/>
    </source>
</evidence>
<evidence type="ECO:0000256" key="4">
    <source>
        <dbReference type="ARBA" id="ARBA00022679"/>
    </source>
</evidence>
<evidence type="ECO:0000256" key="7">
    <source>
        <dbReference type="ARBA" id="ARBA00022737"/>
    </source>
</evidence>
<dbReference type="SMART" id="SM00406">
    <property type="entry name" value="IGv"/>
    <property type="match status" value="2"/>
</dbReference>
<dbReference type="PANTHER" id="PTHR19890">
    <property type="entry name" value="FIBROBLAST GROWTH FACTOR RECEPTOR"/>
    <property type="match status" value="1"/>
</dbReference>
<dbReference type="FunFam" id="2.60.40.10:FF:000016">
    <property type="entry name" value="Fibroblast growth factor receptor"/>
    <property type="match status" value="1"/>
</dbReference>
<evidence type="ECO:0000256" key="19">
    <source>
        <dbReference type="SAM" id="Phobius"/>
    </source>
</evidence>
<evidence type="ECO:0000256" key="18">
    <source>
        <dbReference type="SAM" id="MobiDB-lite"/>
    </source>
</evidence>
<evidence type="ECO:0000256" key="9">
    <source>
        <dbReference type="ARBA" id="ARBA00022777"/>
    </source>
</evidence>
<dbReference type="InterPro" id="IPR052615">
    <property type="entry name" value="FGFRL"/>
</dbReference>
<sequence>MCLLKRAVFTVVLLVVSFAVLVQARDAPKFIKTPKKEYTVYQGDTIKLRCSVTGTEDPVHNRTLTAWQKLGGKGNGVVRKSRAWRRFRVKNGRYLRIKNVKLKDSGTYLCMARNPHGAVTAVIKLTVKVSDVPATNSTLSDVTTLRKPTTAVRRAPTFRNDEKIKAFKITTGKKIKLRCQARGVPSPDVQWLKNNKKLDRFTGKYRRRITKWTLSFSRVTPSDSGIYQCLVWNQYGNITKTFIVQVKGRDDGKSFSPAPVQRKPVIQKHLLNNATVTAGELVTFTCRALSSLVPRFTWLKWTTINSTSNETVKITVLNSSYPNVRFIRESSRWSDDKILYCHKLKILNVTESDQGRYTCVVGSIAGFVSSDVYLTVKSKRTNNNKEEKPKTSSSSSQITMGEIQIPIAALIAVPVAFGVILIVTIIWCYIQTVRHRDKFKMNSQPMTFPMTNGAATHTNSNGMYEEMPRTINNGVVMGMTVNRNVYDGRDDARVYQEIGNIPPENANDLYYQTDLQDPSNGETSHDRDEDNNHIISSLDYSLELEEPVDSGKEIQIESNDYLEQSNLELPHYQDHPEDTTNEDCNTINEIDELQDCKEKGSSDKINFIKNSVV</sequence>
<feature type="signal peptide" evidence="20">
    <location>
        <begin position="1"/>
        <end position="24"/>
    </location>
</feature>
<keyword evidence="22" id="KW-1185">Reference proteome</keyword>
<keyword evidence="15" id="KW-0675">Receptor</keyword>
<evidence type="ECO:0000256" key="17">
    <source>
        <dbReference type="ARBA" id="ARBA00023319"/>
    </source>
</evidence>
<evidence type="ECO:0000256" key="14">
    <source>
        <dbReference type="ARBA" id="ARBA00023157"/>
    </source>
</evidence>
<keyword evidence="17" id="KW-0393">Immunoglobulin domain</keyword>
<dbReference type="InterPro" id="IPR003598">
    <property type="entry name" value="Ig_sub2"/>
</dbReference>
<feature type="chain" id="PRO_5028085535" description="receptor protein-tyrosine kinase" evidence="20">
    <location>
        <begin position="25"/>
        <end position="613"/>
    </location>
</feature>
<dbReference type="InterPro" id="IPR007110">
    <property type="entry name" value="Ig-like_dom"/>
</dbReference>
<evidence type="ECO:0000256" key="2">
    <source>
        <dbReference type="ARBA" id="ARBA00011902"/>
    </source>
</evidence>
<keyword evidence="4" id="KW-0808">Transferase</keyword>
<dbReference type="SUPFAM" id="SSF48726">
    <property type="entry name" value="Immunoglobulin"/>
    <property type="match status" value="3"/>
</dbReference>
<dbReference type="InterPro" id="IPR036179">
    <property type="entry name" value="Ig-like_dom_sf"/>
</dbReference>
<accession>A0A6P8I2P8</accession>
<keyword evidence="14" id="KW-1015">Disulfide bond</keyword>